<evidence type="ECO:0000313" key="3">
    <source>
        <dbReference type="Proteomes" id="UP000324222"/>
    </source>
</evidence>
<organism evidence="2 3">
    <name type="scientific">Portunus trituberculatus</name>
    <name type="common">Swimming crab</name>
    <name type="synonym">Neptunus trituberculatus</name>
    <dbReference type="NCBI Taxonomy" id="210409"/>
    <lineage>
        <taxon>Eukaryota</taxon>
        <taxon>Metazoa</taxon>
        <taxon>Ecdysozoa</taxon>
        <taxon>Arthropoda</taxon>
        <taxon>Crustacea</taxon>
        <taxon>Multicrustacea</taxon>
        <taxon>Malacostraca</taxon>
        <taxon>Eumalacostraca</taxon>
        <taxon>Eucarida</taxon>
        <taxon>Decapoda</taxon>
        <taxon>Pleocyemata</taxon>
        <taxon>Brachyura</taxon>
        <taxon>Eubrachyura</taxon>
        <taxon>Portunoidea</taxon>
        <taxon>Portunidae</taxon>
        <taxon>Portuninae</taxon>
        <taxon>Portunus</taxon>
    </lineage>
</organism>
<dbReference type="Proteomes" id="UP000324222">
    <property type="component" value="Unassembled WGS sequence"/>
</dbReference>
<accession>A0A5B7JLE9</accession>
<evidence type="ECO:0000256" key="1">
    <source>
        <dbReference type="SAM" id="MobiDB-lite"/>
    </source>
</evidence>
<dbReference type="AlphaFoldDB" id="A0A5B7JLE9"/>
<protein>
    <submittedName>
        <fullName evidence="2">Uncharacterized protein</fullName>
    </submittedName>
</protein>
<dbReference type="EMBL" id="VSRR010102902">
    <property type="protein sequence ID" value="MPC95619.1"/>
    <property type="molecule type" value="Genomic_DNA"/>
</dbReference>
<keyword evidence="3" id="KW-1185">Reference proteome</keyword>
<gene>
    <name evidence="2" type="ORF">E2C01_090837</name>
</gene>
<proteinExistence type="predicted"/>
<reference evidence="2 3" key="1">
    <citation type="submission" date="2019-05" db="EMBL/GenBank/DDBJ databases">
        <title>Another draft genome of Portunus trituberculatus and its Hox gene families provides insights of decapod evolution.</title>
        <authorList>
            <person name="Jeong J.-H."/>
            <person name="Song I."/>
            <person name="Kim S."/>
            <person name="Choi T."/>
            <person name="Kim D."/>
            <person name="Ryu S."/>
            <person name="Kim W."/>
        </authorList>
    </citation>
    <scope>NUCLEOTIDE SEQUENCE [LARGE SCALE GENOMIC DNA]</scope>
    <source>
        <tissue evidence="2">Muscle</tissue>
    </source>
</reference>
<sequence length="103" mass="11251">MEASASRKVGRLHLPGAPRHNSGGAMEPPLTRPSLTRHSSHRHSVNKNTFSIPRHIGLQEIASWSFSALCCGNCSGLCLRCLVEKRICNSASFLVILSTRNEV</sequence>
<feature type="region of interest" description="Disordered" evidence="1">
    <location>
        <begin position="1"/>
        <end position="47"/>
    </location>
</feature>
<comment type="caution">
    <text evidence="2">The sequence shown here is derived from an EMBL/GenBank/DDBJ whole genome shotgun (WGS) entry which is preliminary data.</text>
</comment>
<name>A0A5B7JLE9_PORTR</name>
<evidence type="ECO:0000313" key="2">
    <source>
        <dbReference type="EMBL" id="MPC95619.1"/>
    </source>
</evidence>